<protein>
    <submittedName>
        <fullName evidence="2">Uncharacterized protein</fullName>
    </submittedName>
</protein>
<name>A0A4Z2F926_9TELE</name>
<keyword evidence="3" id="KW-1185">Reference proteome</keyword>
<dbReference type="AlphaFoldDB" id="A0A4Z2F926"/>
<gene>
    <name evidence="2" type="ORF">EYF80_052169</name>
</gene>
<comment type="caution">
    <text evidence="2">The sequence shown here is derived from an EMBL/GenBank/DDBJ whole genome shotgun (WGS) entry which is preliminary data.</text>
</comment>
<evidence type="ECO:0000256" key="1">
    <source>
        <dbReference type="SAM" id="MobiDB-lite"/>
    </source>
</evidence>
<dbReference type="EMBL" id="SRLO01001459">
    <property type="protein sequence ID" value="TNN37667.1"/>
    <property type="molecule type" value="Genomic_DNA"/>
</dbReference>
<feature type="compositionally biased region" description="Polar residues" evidence="1">
    <location>
        <begin position="44"/>
        <end position="61"/>
    </location>
</feature>
<feature type="region of interest" description="Disordered" evidence="1">
    <location>
        <begin position="1"/>
        <end position="61"/>
    </location>
</feature>
<dbReference type="Proteomes" id="UP000314294">
    <property type="component" value="Unassembled WGS sequence"/>
</dbReference>
<proteinExistence type="predicted"/>
<sequence length="61" mass="6879">MKLHITASMQHEGRSAYSEHQKNVQRRAKSPPPCMTAARRSSIPKPQQTIGYNSSCTFYSP</sequence>
<reference evidence="2 3" key="1">
    <citation type="submission" date="2019-03" db="EMBL/GenBank/DDBJ databases">
        <title>First draft genome of Liparis tanakae, snailfish: a comprehensive survey of snailfish specific genes.</title>
        <authorList>
            <person name="Kim W."/>
            <person name="Song I."/>
            <person name="Jeong J.-H."/>
            <person name="Kim D."/>
            <person name="Kim S."/>
            <person name="Ryu S."/>
            <person name="Song J.Y."/>
            <person name="Lee S.K."/>
        </authorList>
    </citation>
    <scope>NUCLEOTIDE SEQUENCE [LARGE SCALE GENOMIC DNA]</scope>
    <source>
        <tissue evidence="2">Muscle</tissue>
    </source>
</reference>
<organism evidence="2 3">
    <name type="scientific">Liparis tanakae</name>
    <name type="common">Tanaka's snailfish</name>
    <dbReference type="NCBI Taxonomy" id="230148"/>
    <lineage>
        <taxon>Eukaryota</taxon>
        <taxon>Metazoa</taxon>
        <taxon>Chordata</taxon>
        <taxon>Craniata</taxon>
        <taxon>Vertebrata</taxon>
        <taxon>Euteleostomi</taxon>
        <taxon>Actinopterygii</taxon>
        <taxon>Neopterygii</taxon>
        <taxon>Teleostei</taxon>
        <taxon>Neoteleostei</taxon>
        <taxon>Acanthomorphata</taxon>
        <taxon>Eupercaria</taxon>
        <taxon>Perciformes</taxon>
        <taxon>Cottioidei</taxon>
        <taxon>Cottales</taxon>
        <taxon>Liparidae</taxon>
        <taxon>Liparis</taxon>
    </lineage>
</organism>
<feature type="compositionally biased region" description="Basic and acidic residues" evidence="1">
    <location>
        <begin position="11"/>
        <end position="22"/>
    </location>
</feature>
<evidence type="ECO:0000313" key="3">
    <source>
        <dbReference type="Proteomes" id="UP000314294"/>
    </source>
</evidence>
<evidence type="ECO:0000313" key="2">
    <source>
        <dbReference type="EMBL" id="TNN37667.1"/>
    </source>
</evidence>
<accession>A0A4Z2F926</accession>